<evidence type="ECO:0000313" key="2">
    <source>
        <dbReference type="Proteomes" id="UP000036932"/>
    </source>
</evidence>
<sequence>MNVYLKIVLQRRRRNDSGEAAAFSFAPGFLRCLFIHGNLGATEIGRIIRMRSDAKKLQADIAMLWEQEVRGPYKPRIKKDDISFFANVVFDYYLLAL</sequence>
<dbReference type="AlphaFoldDB" id="A0A0M1P0F2"/>
<gene>
    <name evidence="1" type="ORF">AM231_01705</name>
</gene>
<dbReference type="EMBL" id="LIUT01000001">
    <property type="protein sequence ID" value="KOR87978.1"/>
    <property type="molecule type" value="Genomic_DNA"/>
</dbReference>
<reference evidence="2" key="1">
    <citation type="submission" date="2015-08" db="EMBL/GenBank/DDBJ databases">
        <title>Genome sequencing project for genomic taxonomy and phylogenomics of Bacillus-like bacteria.</title>
        <authorList>
            <person name="Liu B."/>
            <person name="Wang J."/>
            <person name="Zhu Y."/>
            <person name="Liu G."/>
            <person name="Chen Q."/>
            <person name="Chen Z."/>
            <person name="Lan J."/>
            <person name="Che J."/>
            <person name="Ge C."/>
            <person name="Shi H."/>
            <person name="Pan Z."/>
            <person name="Liu X."/>
        </authorList>
    </citation>
    <scope>NUCLEOTIDE SEQUENCE [LARGE SCALE GENOMIC DNA]</scope>
    <source>
        <strain evidence="2">FJAT-22460</strain>
    </source>
</reference>
<keyword evidence="2" id="KW-1185">Reference proteome</keyword>
<organism evidence="1 2">
    <name type="scientific">Paenibacillus solani</name>
    <dbReference type="NCBI Taxonomy" id="1705565"/>
    <lineage>
        <taxon>Bacteria</taxon>
        <taxon>Bacillati</taxon>
        <taxon>Bacillota</taxon>
        <taxon>Bacilli</taxon>
        <taxon>Bacillales</taxon>
        <taxon>Paenibacillaceae</taxon>
        <taxon>Paenibacillus</taxon>
    </lineage>
</organism>
<accession>A0A0M1P0F2</accession>
<name>A0A0M1P0F2_9BACL</name>
<protein>
    <submittedName>
        <fullName evidence="1">Uncharacterized protein</fullName>
    </submittedName>
</protein>
<comment type="caution">
    <text evidence="1">The sequence shown here is derived from an EMBL/GenBank/DDBJ whole genome shotgun (WGS) entry which is preliminary data.</text>
</comment>
<proteinExistence type="predicted"/>
<dbReference type="RefSeq" id="WP_054401034.1">
    <property type="nucleotide sequence ID" value="NZ_LIUT01000001.1"/>
</dbReference>
<evidence type="ECO:0000313" key="1">
    <source>
        <dbReference type="EMBL" id="KOR87978.1"/>
    </source>
</evidence>
<dbReference type="Proteomes" id="UP000036932">
    <property type="component" value="Unassembled WGS sequence"/>
</dbReference>